<feature type="domain" description="DUF3347" evidence="2">
    <location>
        <begin position="27"/>
        <end position="115"/>
    </location>
</feature>
<sequence>MKKILLSLILVTSIIAAKAQNAAIEKITTSYFGVKNALVASNSTLAKARSAELVAVLSAPVKGLQPAQQKLMATYLDKLKFDSRHISQTTVLDHQREHFQSLSKNMYSLLSGLKINSIPVYQQYCPMKKAAWLSESEEIRNPYYGDDMLECGKITATLKATK</sequence>
<gene>
    <name evidence="4" type="ORF">E2R65_18785</name>
    <name evidence="3" type="ORF">GGR35_003702</name>
</gene>
<reference evidence="3 6" key="3">
    <citation type="submission" date="2020-08" db="EMBL/GenBank/DDBJ databases">
        <title>Genomic Encyclopedia of Type Strains, Phase IV (KMG-IV): sequencing the most valuable type-strain genomes for metagenomic binning, comparative biology and taxonomic classification.</title>
        <authorList>
            <person name="Goeker M."/>
        </authorList>
    </citation>
    <scope>NUCLEOTIDE SEQUENCE [LARGE SCALE GENOMIC DNA]</scope>
    <source>
        <strain evidence="3 6">DSM 100995</strain>
    </source>
</reference>
<reference evidence="4" key="2">
    <citation type="submission" date="2019-03" db="EMBL/GenBank/DDBJ databases">
        <authorList>
            <person name="Yan Y.-Q."/>
            <person name="Du Z.-J."/>
        </authorList>
    </citation>
    <scope>NUCLEOTIDE SEQUENCE</scope>
    <source>
        <strain evidence="4">PP-F2FG21</strain>
    </source>
</reference>
<reference evidence="4 5" key="1">
    <citation type="journal article" date="2016" name="Int. J. Syst. Evol. Microbiol.">
        <title>Proposal of Mucilaginibacter phyllosphaerae sp. nov. isolated from the phyllosphere of Galium album.</title>
        <authorList>
            <person name="Aydogan E.L."/>
            <person name="Busse H.J."/>
            <person name="Moser G."/>
            <person name="Muller C."/>
            <person name="Kampfer P."/>
            <person name="Glaeser S.P."/>
        </authorList>
    </citation>
    <scope>NUCLEOTIDE SEQUENCE [LARGE SCALE GENOMIC DNA]</scope>
    <source>
        <strain evidence="4 5">PP-F2FG21</strain>
    </source>
</reference>
<dbReference type="OrthoDB" id="5513217at2"/>
<organism evidence="4 5">
    <name type="scientific">Mucilaginibacter phyllosphaerae</name>
    <dbReference type="NCBI Taxonomy" id="1812349"/>
    <lineage>
        <taxon>Bacteria</taxon>
        <taxon>Pseudomonadati</taxon>
        <taxon>Bacteroidota</taxon>
        <taxon>Sphingobacteriia</taxon>
        <taxon>Sphingobacteriales</taxon>
        <taxon>Sphingobacteriaceae</taxon>
        <taxon>Mucilaginibacter</taxon>
    </lineage>
</organism>
<dbReference type="Proteomes" id="UP000297248">
    <property type="component" value="Unassembled WGS sequence"/>
</dbReference>
<evidence type="ECO:0000256" key="1">
    <source>
        <dbReference type="SAM" id="SignalP"/>
    </source>
</evidence>
<protein>
    <submittedName>
        <fullName evidence="4">DUF3347 domain-containing protein</fullName>
    </submittedName>
</protein>
<keyword evidence="1" id="KW-0732">Signal</keyword>
<dbReference type="RefSeq" id="WP_134338037.1">
    <property type="nucleotide sequence ID" value="NZ_BMCZ01000008.1"/>
</dbReference>
<evidence type="ECO:0000313" key="5">
    <source>
        <dbReference type="Proteomes" id="UP000297248"/>
    </source>
</evidence>
<evidence type="ECO:0000313" key="4">
    <source>
        <dbReference type="EMBL" id="TEW63813.1"/>
    </source>
</evidence>
<dbReference type="Pfam" id="PF11827">
    <property type="entry name" value="DUF3347"/>
    <property type="match status" value="1"/>
</dbReference>
<dbReference type="AlphaFoldDB" id="A0A4Y8A5Y5"/>
<feature type="chain" id="PRO_5044616272" evidence="1">
    <location>
        <begin position="23"/>
        <end position="162"/>
    </location>
</feature>
<proteinExistence type="predicted"/>
<dbReference type="EMBL" id="SNQG01000008">
    <property type="protein sequence ID" value="TEW63813.1"/>
    <property type="molecule type" value="Genomic_DNA"/>
</dbReference>
<name>A0A4Y8A5Y5_9SPHI</name>
<dbReference type="InterPro" id="IPR021782">
    <property type="entry name" value="DUF3347"/>
</dbReference>
<evidence type="ECO:0000313" key="3">
    <source>
        <dbReference type="EMBL" id="MBB3971075.1"/>
    </source>
</evidence>
<feature type="signal peptide" evidence="1">
    <location>
        <begin position="1"/>
        <end position="22"/>
    </location>
</feature>
<accession>A0A4Y8A5Y5</accession>
<keyword evidence="6" id="KW-1185">Reference proteome</keyword>
<evidence type="ECO:0000259" key="2">
    <source>
        <dbReference type="Pfam" id="PF11827"/>
    </source>
</evidence>
<dbReference type="Proteomes" id="UP000583101">
    <property type="component" value="Unassembled WGS sequence"/>
</dbReference>
<dbReference type="EMBL" id="JACIEG010000008">
    <property type="protein sequence ID" value="MBB3971075.1"/>
    <property type="molecule type" value="Genomic_DNA"/>
</dbReference>
<evidence type="ECO:0000313" key="6">
    <source>
        <dbReference type="Proteomes" id="UP000583101"/>
    </source>
</evidence>
<comment type="caution">
    <text evidence="4">The sequence shown here is derived from an EMBL/GenBank/DDBJ whole genome shotgun (WGS) entry which is preliminary data.</text>
</comment>